<dbReference type="Proteomes" id="UP000798662">
    <property type="component" value="Chromosome 1"/>
</dbReference>
<evidence type="ECO:0000313" key="1">
    <source>
        <dbReference type="EMBL" id="KAK1860298.1"/>
    </source>
</evidence>
<name>A0ACC3BRS9_PYRYE</name>
<gene>
    <name evidence="1" type="ORF">I4F81_002887</name>
</gene>
<keyword evidence="2" id="KW-1185">Reference proteome</keyword>
<sequence length="350" mass="36057">MAARRATICVLGLGEMGLIHARNLARVPGVDLSVASSRRPHAAAVAADLHAPTHYGSYEEALAAPDVAGVVIATPPASHPALITAAARAGKHIFSEKPLGYAVADILPAAAAINAAGIRFMAGFMRRWDTGYAAAAATVRSGDLGAPLVLKCTSGDPAYPEKYQRESSNNAMLLDLAVHDIDLARWLLGGRVRRVFAITDALVYPRLKELGDADVCVATLEMEGGGLATLHLSRALHYGYNVTSELVCARGTLAVGELKETPLVTITGAGATTDVAPAFPERFRTAFAAEMDAFAALVTAADGTPPAAAADSVGAPGQFPSLADGIEATAVAEALVASSRKGVPVDVVYP</sequence>
<evidence type="ECO:0000313" key="2">
    <source>
        <dbReference type="Proteomes" id="UP000798662"/>
    </source>
</evidence>
<reference evidence="1" key="1">
    <citation type="submission" date="2019-11" db="EMBL/GenBank/DDBJ databases">
        <title>Nori genome reveals adaptations in red seaweeds to the harsh intertidal environment.</title>
        <authorList>
            <person name="Wang D."/>
            <person name="Mao Y."/>
        </authorList>
    </citation>
    <scope>NUCLEOTIDE SEQUENCE</scope>
    <source>
        <tissue evidence="1">Gametophyte</tissue>
    </source>
</reference>
<proteinExistence type="predicted"/>
<accession>A0ACC3BRS9</accession>
<protein>
    <submittedName>
        <fullName evidence="1">Uncharacterized protein</fullName>
    </submittedName>
</protein>
<organism evidence="1 2">
    <name type="scientific">Pyropia yezoensis</name>
    <name type="common">Susabi-nori</name>
    <name type="synonym">Porphyra yezoensis</name>
    <dbReference type="NCBI Taxonomy" id="2788"/>
    <lineage>
        <taxon>Eukaryota</taxon>
        <taxon>Rhodophyta</taxon>
        <taxon>Bangiophyceae</taxon>
        <taxon>Bangiales</taxon>
        <taxon>Bangiaceae</taxon>
        <taxon>Pyropia</taxon>
    </lineage>
</organism>
<dbReference type="EMBL" id="CM020618">
    <property type="protein sequence ID" value="KAK1860298.1"/>
    <property type="molecule type" value="Genomic_DNA"/>
</dbReference>
<comment type="caution">
    <text evidence="1">The sequence shown here is derived from an EMBL/GenBank/DDBJ whole genome shotgun (WGS) entry which is preliminary data.</text>
</comment>